<dbReference type="AlphaFoldDB" id="A0AAU7UA18"/>
<dbReference type="GO" id="GO:0005886">
    <property type="term" value="C:plasma membrane"/>
    <property type="evidence" value="ECO:0007669"/>
    <property type="project" value="TreeGrafter"/>
</dbReference>
<dbReference type="InterPro" id="IPR017438">
    <property type="entry name" value="ATP-NAD_kinase_N"/>
</dbReference>
<proteinExistence type="predicted"/>
<keyword evidence="4" id="KW-0067">ATP-binding</keyword>
<dbReference type="GO" id="GO:0005524">
    <property type="term" value="F:ATP binding"/>
    <property type="evidence" value="ECO:0007669"/>
    <property type="project" value="UniProtKB-KW"/>
</dbReference>
<dbReference type="InterPro" id="IPR001206">
    <property type="entry name" value="Diacylglycerol_kinase_cat_dom"/>
</dbReference>
<keyword evidence="2" id="KW-0547">Nucleotide-binding</keyword>
<dbReference type="InterPro" id="IPR050187">
    <property type="entry name" value="Lipid_Phosphate_FormReg"/>
</dbReference>
<dbReference type="Pfam" id="PF19279">
    <property type="entry name" value="YegS_C"/>
    <property type="match status" value="1"/>
</dbReference>
<evidence type="ECO:0000259" key="5">
    <source>
        <dbReference type="PROSITE" id="PS50146"/>
    </source>
</evidence>
<dbReference type="InterPro" id="IPR016064">
    <property type="entry name" value="NAD/diacylglycerol_kinase_sf"/>
</dbReference>
<evidence type="ECO:0000256" key="2">
    <source>
        <dbReference type="ARBA" id="ARBA00022741"/>
    </source>
</evidence>
<dbReference type="PROSITE" id="PS50146">
    <property type="entry name" value="DAGK"/>
    <property type="match status" value="1"/>
</dbReference>
<keyword evidence="3 6" id="KW-0418">Kinase</keyword>
<sequence>MVLNPQAGRGRAGRLWPQVQAELNRQGRAWQLLPTESPELARSMLARLPADQPVLAVGGDGTASGLLPELARSGRGLGLVPLGSGNDFAGMLGLKAGDVTGALRRLDGPERAVDLISCELNGQERLLFNGMGMGFDAQVAELMRRAPARLGGFQRYLWAVLAGLRDLNSAPLTVTLDGQPLYQGRSCLAAVMNGTRYGGGFRISPGSDPADGLLNVVLGAGLGRAELLGVLLKVLRASHLRDRRVVAAQGREVTLRWASRMPAHLDGELAGELSEVRLRVKPGALRLLNAGSPQ</sequence>
<feature type="domain" description="DAGKc" evidence="5">
    <location>
        <begin position="1"/>
        <end position="122"/>
    </location>
</feature>
<dbReference type="GO" id="GO:0016301">
    <property type="term" value="F:kinase activity"/>
    <property type="evidence" value="ECO:0007669"/>
    <property type="project" value="UniProtKB-KW"/>
</dbReference>
<evidence type="ECO:0000256" key="1">
    <source>
        <dbReference type="ARBA" id="ARBA00022679"/>
    </source>
</evidence>
<dbReference type="Gene3D" id="2.60.200.40">
    <property type="match status" value="1"/>
</dbReference>
<evidence type="ECO:0000256" key="4">
    <source>
        <dbReference type="ARBA" id="ARBA00022840"/>
    </source>
</evidence>
<dbReference type="KEGG" id="dsc:ABOD76_16615"/>
<organism evidence="6">
    <name type="scientific">Deinococcus sonorensis KR-87</name>
    <dbReference type="NCBI Taxonomy" id="694439"/>
    <lineage>
        <taxon>Bacteria</taxon>
        <taxon>Thermotogati</taxon>
        <taxon>Deinococcota</taxon>
        <taxon>Deinococci</taxon>
        <taxon>Deinococcales</taxon>
        <taxon>Deinococcaceae</taxon>
        <taxon>Deinococcus</taxon>
    </lineage>
</organism>
<dbReference type="PANTHER" id="PTHR12358">
    <property type="entry name" value="SPHINGOSINE KINASE"/>
    <property type="match status" value="1"/>
</dbReference>
<dbReference type="SUPFAM" id="SSF111331">
    <property type="entry name" value="NAD kinase/diacylglycerol kinase-like"/>
    <property type="match status" value="1"/>
</dbReference>
<name>A0AAU7UA18_9DEIO</name>
<accession>A0AAU7UA18</accession>
<evidence type="ECO:0000256" key="3">
    <source>
        <dbReference type="ARBA" id="ARBA00022777"/>
    </source>
</evidence>
<evidence type="ECO:0000313" key="6">
    <source>
        <dbReference type="EMBL" id="XBV85049.1"/>
    </source>
</evidence>
<gene>
    <name evidence="6" type="ORF">ABOD76_16615</name>
</gene>
<dbReference type="PANTHER" id="PTHR12358:SF106">
    <property type="entry name" value="LIPID KINASE YEGS"/>
    <property type="match status" value="1"/>
</dbReference>
<dbReference type="Pfam" id="PF00781">
    <property type="entry name" value="DAGK_cat"/>
    <property type="match status" value="1"/>
</dbReference>
<protein>
    <submittedName>
        <fullName evidence="6">Diacylglycerol kinase family protein</fullName>
    </submittedName>
</protein>
<reference evidence="6" key="1">
    <citation type="submission" date="2024-06" db="EMBL/GenBank/DDBJ databases">
        <title>Draft Genome Sequence of Deinococcus sonorensis Type Strain KR-87, a Biofilm Producing Representative of the Genus Deinococcus.</title>
        <authorList>
            <person name="Boren L.S."/>
            <person name="Grosso R.A."/>
            <person name="Hugenberg-Cox A.N."/>
            <person name="Hill J.T.E."/>
            <person name="Albert C.M."/>
            <person name="Tuohy J.M."/>
        </authorList>
    </citation>
    <scope>NUCLEOTIDE SEQUENCE</scope>
    <source>
        <strain evidence="6">KR-87</strain>
    </source>
</reference>
<dbReference type="RefSeq" id="WP_350243086.1">
    <property type="nucleotide sequence ID" value="NZ_CP158299.1"/>
</dbReference>
<dbReference type="Gene3D" id="3.40.50.10330">
    <property type="entry name" value="Probable inorganic polyphosphate/atp-NAD kinase, domain 1"/>
    <property type="match status" value="1"/>
</dbReference>
<dbReference type="InterPro" id="IPR045540">
    <property type="entry name" value="YegS/DAGK_C"/>
</dbReference>
<dbReference type="EMBL" id="CP158299">
    <property type="protein sequence ID" value="XBV85049.1"/>
    <property type="molecule type" value="Genomic_DNA"/>
</dbReference>
<keyword evidence="1" id="KW-0808">Transferase</keyword>